<feature type="transmembrane region" description="Helical" evidence="1">
    <location>
        <begin position="142"/>
        <end position="165"/>
    </location>
</feature>
<keyword evidence="1" id="KW-1133">Transmembrane helix</keyword>
<evidence type="ECO:0000313" key="2">
    <source>
        <dbReference type="EMBL" id="CDW40645.1"/>
    </source>
</evidence>
<feature type="transmembrane region" description="Helical" evidence="1">
    <location>
        <begin position="53"/>
        <end position="77"/>
    </location>
</feature>
<reference evidence="2" key="1">
    <citation type="submission" date="2014-05" db="EMBL/GenBank/DDBJ databases">
        <authorList>
            <person name="Chronopoulou M."/>
        </authorList>
    </citation>
    <scope>NUCLEOTIDE SEQUENCE</scope>
    <source>
        <tissue evidence="2">Whole organism</tissue>
    </source>
</reference>
<dbReference type="AlphaFoldDB" id="A0A0K2URF2"/>
<protein>
    <submittedName>
        <fullName evidence="2">Uncharacterized protein</fullName>
    </submittedName>
</protein>
<accession>A0A0K2URF2</accession>
<feature type="transmembrane region" description="Helical" evidence="1">
    <location>
        <begin position="177"/>
        <end position="202"/>
    </location>
</feature>
<name>A0A0K2URF2_LEPSM</name>
<sequence>MALSRREDNFFPSSRRRNDYDLSSFVDAEEFTDSTYKEKLKYVFDKICDTNNVALIIGSAFLILDFFGIQICIVLLVNRISDPELPDKYSLRICTSLLFWTLCRSLGASISGILVQMLGSSISFVVNLLLIIGLWKRKPTLLLIWLVFYVFIILCCVHLFGWMFNTLWIRQQVKHDVALSTMLLVLVPLFLVVTHTFLWTVILKQWRRINNITKKPIFCIA</sequence>
<dbReference type="EMBL" id="HACA01023284">
    <property type="protein sequence ID" value="CDW40645.1"/>
    <property type="molecule type" value="Transcribed_RNA"/>
</dbReference>
<organism evidence="2">
    <name type="scientific">Lepeophtheirus salmonis</name>
    <name type="common">Salmon louse</name>
    <name type="synonym">Caligus salmonis</name>
    <dbReference type="NCBI Taxonomy" id="72036"/>
    <lineage>
        <taxon>Eukaryota</taxon>
        <taxon>Metazoa</taxon>
        <taxon>Ecdysozoa</taxon>
        <taxon>Arthropoda</taxon>
        <taxon>Crustacea</taxon>
        <taxon>Multicrustacea</taxon>
        <taxon>Hexanauplia</taxon>
        <taxon>Copepoda</taxon>
        <taxon>Siphonostomatoida</taxon>
        <taxon>Caligidae</taxon>
        <taxon>Lepeophtheirus</taxon>
    </lineage>
</organism>
<keyword evidence="1" id="KW-0812">Transmembrane</keyword>
<keyword evidence="1" id="KW-0472">Membrane</keyword>
<evidence type="ECO:0000256" key="1">
    <source>
        <dbReference type="SAM" id="Phobius"/>
    </source>
</evidence>
<feature type="transmembrane region" description="Helical" evidence="1">
    <location>
        <begin position="113"/>
        <end position="135"/>
    </location>
</feature>
<proteinExistence type="predicted"/>